<evidence type="ECO:0000259" key="3">
    <source>
        <dbReference type="Pfam" id="PF02517"/>
    </source>
</evidence>
<dbReference type="GO" id="GO:0004175">
    <property type="term" value="F:endopeptidase activity"/>
    <property type="evidence" value="ECO:0007669"/>
    <property type="project" value="UniProtKB-ARBA"/>
</dbReference>
<dbReference type="PANTHER" id="PTHR36435">
    <property type="entry name" value="SLR1288 PROTEIN"/>
    <property type="match status" value="1"/>
</dbReference>
<dbReference type="GO" id="GO:0080120">
    <property type="term" value="P:CAAX-box protein maturation"/>
    <property type="evidence" value="ECO:0007669"/>
    <property type="project" value="UniProtKB-ARBA"/>
</dbReference>
<sequence>MFMAIFNKCHAVFVGFLAFIIVTTVGYTINQGDFFQNEYLFIIAKTFWISLSVAYAKWFDMVSLRRLTKKEILLFIGSFLICVLVNIGYYSFFTVSSGAGYQHLEATSTGISLSFIASVTVFGPILEEFVFRGILQGAVFENSWLGLVLTASLFSFMHAPYDFPSFFYYLFGGLMLGFAYKKSQNLSVPILIHFCYNCLSFF</sequence>
<comment type="similarity">
    <text evidence="1">Belongs to the UPF0177 family.</text>
</comment>
<reference evidence="4 5" key="1">
    <citation type="submission" date="2016-01" db="EMBL/GenBank/DDBJ databases">
        <title>Highly variable Streptococcus oralis are common among viridans streptococci isolated from primates.</title>
        <authorList>
            <person name="Denapaite D."/>
            <person name="Rieger M."/>
            <person name="Koendgen S."/>
            <person name="Brueckner R."/>
            <person name="Ochigava I."/>
            <person name="Kappeler P."/>
            <person name="Maetz-Rensing K."/>
            <person name="Leendertz F."/>
            <person name="Hakenbeck R."/>
        </authorList>
    </citation>
    <scope>NUCLEOTIDE SEQUENCE [LARGE SCALE GENOMIC DNA]</scope>
    <source>
        <strain evidence="4 5">DD18</strain>
    </source>
</reference>
<feature type="transmembrane region" description="Helical" evidence="2">
    <location>
        <begin position="12"/>
        <end position="29"/>
    </location>
</feature>
<keyword evidence="2" id="KW-0472">Membrane</keyword>
<organism evidence="4 5">
    <name type="scientific">Streptococcus infantis</name>
    <dbReference type="NCBI Taxonomy" id="68892"/>
    <lineage>
        <taxon>Bacteria</taxon>
        <taxon>Bacillati</taxon>
        <taxon>Bacillota</taxon>
        <taxon>Bacilli</taxon>
        <taxon>Lactobacillales</taxon>
        <taxon>Streptococcaceae</taxon>
        <taxon>Streptococcus</taxon>
    </lineage>
</organism>
<feature type="transmembrane region" description="Helical" evidence="2">
    <location>
        <begin position="41"/>
        <end position="60"/>
    </location>
</feature>
<evidence type="ECO:0000256" key="2">
    <source>
        <dbReference type="SAM" id="Phobius"/>
    </source>
</evidence>
<evidence type="ECO:0000313" key="5">
    <source>
        <dbReference type="Proteomes" id="UP000072578"/>
    </source>
</evidence>
<accession>A0A139RKD9</accession>
<feature type="transmembrane region" description="Helical" evidence="2">
    <location>
        <begin position="72"/>
        <end position="92"/>
    </location>
</feature>
<proteinExistence type="inferred from homology"/>
<feature type="domain" description="CAAX prenyl protease 2/Lysostaphin resistance protein A-like" evidence="3">
    <location>
        <begin position="113"/>
        <end position="198"/>
    </location>
</feature>
<dbReference type="AlphaFoldDB" id="A0A139RKD9"/>
<feature type="transmembrane region" description="Helical" evidence="2">
    <location>
        <begin position="104"/>
        <end position="126"/>
    </location>
</feature>
<dbReference type="PANTHER" id="PTHR36435:SF1">
    <property type="entry name" value="CAAX AMINO TERMINAL PROTEASE FAMILY PROTEIN"/>
    <property type="match status" value="1"/>
</dbReference>
<name>A0A139RKD9_9STRE</name>
<dbReference type="Proteomes" id="UP000072578">
    <property type="component" value="Unassembled WGS sequence"/>
</dbReference>
<dbReference type="InterPro" id="IPR052710">
    <property type="entry name" value="CAAX_protease"/>
</dbReference>
<gene>
    <name evidence="4" type="ORF">SINDD18_00041</name>
</gene>
<dbReference type="PATRIC" id="fig|68892.8.peg.58"/>
<evidence type="ECO:0000256" key="1">
    <source>
        <dbReference type="ARBA" id="ARBA00009067"/>
    </source>
</evidence>
<keyword evidence="2" id="KW-1133">Transmembrane helix</keyword>
<evidence type="ECO:0000313" key="4">
    <source>
        <dbReference type="EMBL" id="KXU15201.1"/>
    </source>
</evidence>
<feature type="transmembrane region" description="Helical" evidence="2">
    <location>
        <begin position="138"/>
        <end position="157"/>
    </location>
</feature>
<dbReference type="InterPro" id="IPR003675">
    <property type="entry name" value="Rce1/LyrA-like_dom"/>
</dbReference>
<protein>
    <recommendedName>
        <fullName evidence="3">CAAX prenyl protease 2/Lysostaphin resistance protein A-like domain-containing protein</fullName>
    </recommendedName>
</protein>
<dbReference type="Pfam" id="PF02517">
    <property type="entry name" value="Rce1-like"/>
    <property type="match status" value="1"/>
</dbReference>
<dbReference type="EMBL" id="LQZF01000005">
    <property type="protein sequence ID" value="KXU15201.1"/>
    <property type="molecule type" value="Genomic_DNA"/>
</dbReference>
<comment type="caution">
    <text evidence="4">The sequence shown here is derived from an EMBL/GenBank/DDBJ whole genome shotgun (WGS) entry which is preliminary data.</text>
</comment>
<keyword evidence="2" id="KW-0812">Transmembrane</keyword>